<dbReference type="InterPro" id="IPR001678">
    <property type="entry name" value="MeTrfase_RsmB-F_NOP2_dom"/>
</dbReference>
<evidence type="ECO:0000313" key="9">
    <source>
        <dbReference type="Proteomes" id="UP000593594"/>
    </source>
</evidence>
<feature type="active site" description="Nucleophile" evidence="5">
    <location>
        <position position="385"/>
    </location>
</feature>
<evidence type="ECO:0000256" key="1">
    <source>
        <dbReference type="ARBA" id="ARBA00022603"/>
    </source>
</evidence>
<feature type="binding site" evidence="5">
    <location>
        <begin position="269"/>
        <end position="275"/>
    </location>
    <ligand>
        <name>S-adenosyl-L-methionine</name>
        <dbReference type="ChEBI" id="CHEBI:59789"/>
    </ligand>
</feature>
<dbReference type="PRINTS" id="PR02008">
    <property type="entry name" value="RCMTFAMILY"/>
</dbReference>
<evidence type="ECO:0000256" key="2">
    <source>
        <dbReference type="ARBA" id="ARBA00022679"/>
    </source>
</evidence>
<sequence length="456" mass="47601">MAEIRTPRGKRRSGSSAPQAGLPARREAVRLIAEVLETGRPFDELFRLSAGDGPLAGLAPRDRALVRAIAATAFRHKLAIDDILGRFLSRPLPRRAGGVYATLLSGAAQLLFLRVPAHAAIDLAVSLAAGDRQMRPFKGLVNAVLRKVSAEGAAIAAGQDAARIATPDWLWRRWVSAYGEAEARAIAEAHLAGAALDITVADDVQAAGWADRLGGVLLPTGTVRLADHSGRVEELAGYGDGVWWVQDAAAALPVRLLGDVRGAHVVDLCAAPGGKAMQLAARGARVTAIDSSAHRLARLAENLKRTGLAADTVHGDAALWRPAEPADAVLLDAPCSATGTIRRHPDLPHIKMPEQIGALAGLQSALLAHALTLVKPGGLVVYCSCSLEPEEGPEVVAKVLAAGRAERVPVHADELAGLGHFVTAEGDLRTLPGQAVDAAGDLKGLDGFFAARLRAL</sequence>
<comment type="similarity">
    <text evidence="5">Belongs to the class I-like SAM-binding methyltransferase superfamily. RsmB/NOP family.</text>
</comment>
<dbReference type="Gene3D" id="1.10.940.10">
    <property type="entry name" value="NusB-like"/>
    <property type="match status" value="1"/>
</dbReference>
<protein>
    <submittedName>
        <fullName evidence="8">Methyltransferase domain-containing protein</fullName>
    </submittedName>
</protein>
<dbReference type="InterPro" id="IPR029063">
    <property type="entry name" value="SAM-dependent_MTases_sf"/>
</dbReference>
<dbReference type="Pfam" id="PF01029">
    <property type="entry name" value="NusB"/>
    <property type="match status" value="1"/>
</dbReference>
<dbReference type="EMBL" id="CP058214">
    <property type="protein sequence ID" value="QPC45302.1"/>
    <property type="molecule type" value="Genomic_DNA"/>
</dbReference>
<dbReference type="SUPFAM" id="SSF53335">
    <property type="entry name" value="S-adenosyl-L-methionine-dependent methyltransferases"/>
    <property type="match status" value="1"/>
</dbReference>
<dbReference type="GO" id="GO:0006355">
    <property type="term" value="P:regulation of DNA-templated transcription"/>
    <property type="evidence" value="ECO:0007669"/>
    <property type="project" value="InterPro"/>
</dbReference>
<dbReference type="InterPro" id="IPR023267">
    <property type="entry name" value="RCMT"/>
</dbReference>
<accession>A0A7S8C8G0</accession>
<feature type="region of interest" description="Disordered" evidence="6">
    <location>
        <begin position="1"/>
        <end position="22"/>
    </location>
</feature>
<dbReference type="GO" id="GO:0003723">
    <property type="term" value="F:RNA binding"/>
    <property type="evidence" value="ECO:0007669"/>
    <property type="project" value="UniProtKB-UniRule"/>
</dbReference>
<dbReference type="SUPFAM" id="SSF48013">
    <property type="entry name" value="NusB-like"/>
    <property type="match status" value="1"/>
</dbReference>
<dbReference type="PROSITE" id="PS51686">
    <property type="entry name" value="SAM_MT_RSMB_NOP"/>
    <property type="match status" value="1"/>
</dbReference>
<feature type="binding site" evidence="5">
    <location>
        <position position="290"/>
    </location>
    <ligand>
        <name>S-adenosyl-L-methionine</name>
        <dbReference type="ChEBI" id="CHEBI:59789"/>
    </ligand>
</feature>
<dbReference type="InterPro" id="IPR006027">
    <property type="entry name" value="NusB_RsmB_TIM44"/>
</dbReference>
<dbReference type="GO" id="GO:0008173">
    <property type="term" value="F:RNA methyltransferase activity"/>
    <property type="evidence" value="ECO:0007669"/>
    <property type="project" value="InterPro"/>
</dbReference>
<evidence type="ECO:0000256" key="4">
    <source>
        <dbReference type="ARBA" id="ARBA00022884"/>
    </source>
</evidence>
<keyword evidence="3 5" id="KW-0949">S-adenosyl-L-methionine</keyword>
<gene>
    <name evidence="8" type="ORF">HW532_11655</name>
</gene>
<dbReference type="CDD" id="cd02440">
    <property type="entry name" value="AdoMet_MTases"/>
    <property type="match status" value="1"/>
</dbReference>
<dbReference type="InterPro" id="IPR049560">
    <property type="entry name" value="MeTrfase_RsmB-F_NOP2_cat"/>
</dbReference>
<evidence type="ECO:0000313" key="8">
    <source>
        <dbReference type="EMBL" id="QPC45302.1"/>
    </source>
</evidence>
<reference evidence="8 9" key="1">
    <citation type="submission" date="2020-06" db="EMBL/GenBank/DDBJ databases">
        <title>Genome sequence of 2 isolates from Red Sea Mangroves.</title>
        <authorList>
            <person name="Sefrji F."/>
            <person name="Michoud G."/>
            <person name="Merlino G."/>
            <person name="Daffonchio D."/>
        </authorList>
    </citation>
    <scope>NUCLEOTIDE SEQUENCE [LARGE SCALE GENOMIC DNA]</scope>
    <source>
        <strain evidence="8 9">R1DC25</strain>
    </source>
</reference>
<feature type="binding site" evidence="5">
    <location>
        <position position="316"/>
    </location>
    <ligand>
        <name>S-adenosyl-L-methionine</name>
        <dbReference type="ChEBI" id="CHEBI:59789"/>
    </ligand>
</feature>
<evidence type="ECO:0000256" key="6">
    <source>
        <dbReference type="SAM" id="MobiDB-lite"/>
    </source>
</evidence>
<organism evidence="8 9">
    <name type="scientific">Kaustia mangrovi</name>
    <dbReference type="NCBI Taxonomy" id="2593653"/>
    <lineage>
        <taxon>Bacteria</taxon>
        <taxon>Pseudomonadati</taxon>
        <taxon>Pseudomonadota</taxon>
        <taxon>Alphaproteobacteria</taxon>
        <taxon>Hyphomicrobiales</taxon>
        <taxon>Parvibaculaceae</taxon>
        <taxon>Kaustia</taxon>
    </lineage>
</organism>
<evidence type="ECO:0000256" key="3">
    <source>
        <dbReference type="ARBA" id="ARBA00022691"/>
    </source>
</evidence>
<dbReference type="Proteomes" id="UP000593594">
    <property type="component" value="Chromosome"/>
</dbReference>
<keyword evidence="2 5" id="KW-0808">Transferase</keyword>
<dbReference type="InterPro" id="IPR035926">
    <property type="entry name" value="NusB-like_sf"/>
</dbReference>
<evidence type="ECO:0000259" key="7">
    <source>
        <dbReference type="PROSITE" id="PS51686"/>
    </source>
</evidence>
<keyword evidence="1 5" id="KW-0489">Methyltransferase</keyword>
<proteinExistence type="inferred from homology"/>
<evidence type="ECO:0000256" key="5">
    <source>
        <dbReference type="PROSITE-ProRule" id="PRU01023"/>
    </source>
</evidence>
<dbReference type="PANTHER" id="PTHR22807:SF61">
    <property type="entry name" value="NOL1_NOP2_SUN FAMILY PROTEIN _ ANTITERMINATION NUSB DOMAIN-CONTAINING PROTEIN"/>
    <property type="match status" value="1"/>
</dbReference>
<dbReference type="PANTHER" id="PTHR22807">
    <property type="entry name" value="NOP2 YEAST -RELATED NOL1/NOP2/FMU SUN DOMAIN-CONTAINING"/>
    <property type="match status" value="1"/>
</dbReference>
<dbReference type="AlphaFoldDB" id="A0A7S8C8G0"/>
<dbReference type="KEGG" id="kmn:HW532_11655"/>
<feature type="domain" description="SAM-dependent MTase RsmB/NOP-type" evidence="7">
    <location>
        <begin position="158"/>
        <end position="456"/>
    </location>
</feature>
<keyword evidence="4 5" id="KW-0694">RNA-binding</keyword>
<name>A0A7S8C8G0_9HYPH</name>
<keyword evidence="9" id="KW-1185">Reference proteome</keyword>
<dbReference type="Pfam" id="PF01189">
    <property type="entry name" value="Methyltr_RsmB-F"/>
    <property type="match status" value="1"/>
</dbReference>
<dbReference type="GO" id="GO:0001510">
    <property type="term" value="P:RNA methylation"/>
    <property type="evidence" value="ECO:0007669"/>
    <property type="project" value="InterPro"/>
</dbReference>
<feature type="binding site" evidence="5">
    <location>
        <position position="332"/>
    </location>
    <ligand>
        <name>S-adenosyl-L-methionine</name>
        <dbReference type="ChEBI" id="CHEBI:59789"/>
    </ligand>
</feature>
<dbReference type="Gene3D" id="3.40.50.150">
    <property type="entry name" value="Vaccinia Virus protein VP39"/>
    <property type="match status" value="1"/>
</dbReference>